<evidence type="ECO:0000256" key="9">
    <source>
        <dbReference type="SAM" id="MobiDB-lite"/>
    </source>
</evidence>
<name>A0AAW0LXT9_QUESU</name>
<feature type="region of interest" description="Disordered" evidence="9">
    <location>
        <begin position="867"/>
        <end position="891"/>
    </location>
</feature>
<evidence type="ECO:0000313" key="12">
    <source>
        <dbReference type="EMBL" id="KAK7855848.1"/>
    </source>
</evidence>
<feature type="domain" description="TRIP4/RQT4 C2HC5-type zinc finger" evidence="10">
    <location>
        <begin position="178"/>
        <end position="219"/>
    </location>
</feature>
<keyword evidence="13" id="KW-1185">Reference proteome</keyword>
<dbReference type="GO" id="GO:0012505">
    <property type="term" value="C:endomembrane system"/>
    <property type="evidence" value="ECO:0007669"/>
    <property type="project" value="UniProtKB-SubCell"/>
</dbReference>
<dbReference type="GO" id="GO:0032259">
    <property type="term" value="P:methylation"/>
    <property type="evidence" value="ECO:0007669"/>
    <property type="project" value="UniProtKB-KW"/>
</dbReference>
<feature type="coiled-coil region" evidence="8">
    <location>
        <begin position="277"/>
        <end position="304"/>
    </location>
</feature>
<dbReference type="PANTHER" id="PTHR12963:SF4">
    <property type="entry name" value="ACTIVATING SIGNAL COINTEGRATOR 1"/>
    <property type="match status" value="1"/>
</dbReference>
<evidence type="ECO:0000256" key="3">
    <source>
        <dbReference type="ARBA" id="ARBA00022603"/>
    </source>
</evidence>
<evidence type="ECO:0000256" key="5">
    <source>
        <dbReference type="ARBA" id="ARBA00022968"/>
    </source>
</evidence>
<dbReference type="InterPro" id="IPR009349">
    <property type="entry name" value="TRIP4/RQT4_C2HC5_Znf"/>
</dbReference>
<reference evidence="12 13" key="1">
    <citation type="journal article" date="2018" name="Sci. Data">
        <title>The draft genome sequence of cork oak.</title>
        <authorList>
            <person name="Ramos A.M."/>
            <person name="Usie A."/>
            <person name="Barbosa P."/>
            <person name="Barros P.M."/>
            <person name="Capote T."/>
            <person name="Chaves I."/>
            <person name="Simoes F."/>
            <person name="Abreu I."/>
            <person name="Carrasquinho I."/>
            <person name="Faro C."/>
            <person name="Guimaraes J.B."/>
            <person name="Mendonca D."/>
            <person name="Nobrega F."/>
            <person name="Rodrigues L."/>
            <person name="Saibo N.J.M."/>
            <person name="Varela M.C."/>
            <person name="Egas C."/>
            <person name="Matos J."/>
            <person name="Miguel C.M."/>
            <person name="Oliveira M.M."/>
            <person name="Ricardo C.P."/>
            <person name="Goncalves S."/>
        </authorList>
    </citation>
    <scope>NUCLEOTIDE SEQUENCE [LARGE SCALE GENOMIC DNA]</scope>
    <source>
        <strain evidence="13">cv. HL8</strain>
    </source>
</reference>
<dbReference type="Pfam" id="PF06221">
    <property type="entry name" value="zf-C2HC5"/>
    <property type="match status" value="2"/>
</dbReference>
<dbReference type="AlphaFoldDB" id="A0AAW0LXT9"/>
<evidence type="ECO:0000256" key="4">
    <source>
        <dbReference type="ARBA" id="ARBA00022679"/>
    </source>
</evidence>
<dbReference type="InterPro" id="IPR004159">
    <property type="entry name" value="Put_SAM_MeTrfase"/>
</dbReference>
<feature type="compositionally biased region" description="Polar residues" evidence="9">
    <location>
        <begin position="76"/>
        <end position="88"/>
    </location>
</feature>
<accession>A0AAW0LXT9</accession>
<protein>
    <submittedName>
        <fullName evidence="12">Methyltransferase pmt2</fullName>
    </submittedName>
</protein>
<dbReference type="EMBL" id="PKMF04000042">
    <property type="protein sequence ID" value="KAK7855848.1"/>
    <property type="molecule type" value="Genomic_DNA"/>
</dbReference>
<dbReference type="GO" id="GO:0045893">
    <property type="term" value="P:positive regulation of DNA-templated transcription"/>
    <property type="evidence" value="ECO:0007669"/>
    <property type="project" value="TreeGrafter"/>
</dbReference>
<dbReference type="InterPro" id="IPR056993">
    <property type="entry name" value="TRIP4_3rd_dom"/>
</dbReference>
<evidence type="ECO:0000313" key="13">
    <source>
        <dbReference type="Proteomes" id="UP000237347"/>
    </source>
</evidence>
<dbReference type="Pfam" id="PF23134">
    <property type="entry name" value="TRIP4_3rd"/>
    <property type="match status" value="2"/>
</dbReference>
<dbReference type="GO" id="GO:0008168">
    <property type="term" value="F:methyltransferase activity"/>
    <property type="evidence" value="ECO:0007669"/>
    <property type="project" value="UniProtKB-KW"/>
</dbReference>
<evidence type="ECO:0000256" key="8">
    <source>
        <dbReference type="SAM" id="Coils"/>
    </source>
</evidence>
<dbReference type="InterPro" id="IPR039128">
    <property type="entry name" value="TRIP4-like"/>
</dbReference>
<feature type="compositionally biased region" description="Polar residues" evidence="9">
    <location>
        <begin position="595"/>
        <end position="607"/>
    </location>
</feature>
<keyword evidence="8" id="KW-0175">Coiled coil</keyword>
<proteinExistence type="inferred from homology"/>
<keyword evidence="4" id="KW-0808">Transferase</keyword>
<evidence type="ECO:0000256" key="7">
    <source>
        <dbReference type="ARBA" id="ARBA00037847"/>
    </source>
</evidence>
<feature type="region of interest" description="Disordered" evidence="9">
    <location>
        <begin position="592"/>
        <end position="675"/>
    </location>
</feature>
<feature type="domain" description="Activating signal cointegrator 1 third" evidence="11">
    <location>
        <begin position="782"/>
        <end position="833"/>
    </location>
</feature>
<dbReference type="Pfam" id="PF03141">
    <property type="entry name" value="Methyltransf_29"/>
    <property type="match status" value="2"/>
</dbReference>
<dbReference type="GO" id="GO:0005634">
    <property type="term" value="C:nucleus"/>
    <property type="evidence" value="ECO:0007669"/>
    <property type="project" value="InterPro"/>
</dbReference>
<comment type="caution">
    <text evidence="12">The sequence shown here is derived from an EMBL/GenBank/DDBJ whole genome shotgun (WGS) entry which is preliminary data.</text>
</comment>
<dbReference type="PANTHER" id="PTHR12963">
    <property type="entry name" value="THYROID RECEPTOR INTERACTING PROTEIN RELATED"/>
    <property type="match status" value="1"/>
</dbReference>
<feature type="region of interest" description="Disordered" evidence="9">
    <location>
        <begin position="72"/>
        <end position="156"/>
    </location>
</feature>
<gene>
    <name evidence="12" type="ORF">CFP56_026408</name>
</gene>
<keyword evidence="6" id="KW-0325">Glycoprotein</keyword>
<keyword evidence="3 12" id="KW-0489">Methyltransferase</keyword>
<dbReference type="GO" id="GO:0016020">
    <property type="term" value="C:membrane"/>
    <property type="evidence" value="ECO:0007669"/>
    <property type="project" value="UniProtKB-SubCell"/>
</dbReference>
<dbReference type="Proteomes" id="UP000237347">
    <property type="component" value="Unassembled WGS sequence"/>
</dbReference>
<evidence type="ECO:0000256" key="1">
    <source>
        <dbReference type="ARBA" id="ARBA00004606"/>
    </source>
</evidence>
<comment type="subcellular location">
    <subcellularLocation>
        <location evidence="7">Endomembrane system</location>
        <topology evidence="7">Single-pass membrane protein</topology>
    </subcellularLocation>
    <subcellularLocation>
        <location evidence="1">Membrane</location>
        <topology evidence="1">Single-pass type II membrane protein</topology>
    </subcellularLocation>
</comment>
<evidence type="ECO:0000256" key="2">
    <source>
        <dbReference type="ARBA" id="ARBA00008361"/>
    </source>
</evidence>
<dbReference type="GO" id="GO:0008270">
    <property type="term" value="F:zinc ion binding"/>
    <property type="evidence" value="ECO:0007669"/>
    <property type="project" value="InterPro"/>
</dbReference>
<evidence type="ECO:0000256" key="6">
    <source>
        <dbReference type="ARBA" id="ARBA00023180"/>
    </source>
</evidence>
<keyword evidence="5" id="KW-0812">Transmembrane</keyword>
<evidence type="ECO:0000259" key="10">
    <source>
        <dbReference type="Pfam" id="PF06221"/>
    </source>
</evidence>
<keyword evidence="5" id="KW-0735">Signal-anchor</keyword>
<feature type="domain" description="Activating signal cointegrator 1 third" evidence="11">
    <location>
        <begin position="263"/>
        <end position="314"/>
    </location>
</feature>
<feature type="compositionally biased region" description="Polar residues" evidence="9">
    <location>
        <begin position="647"/>
        <end position="671"/>
    </location>
</feature>
<dbReference type="GO" id="GO:0072344">
    <property type="term" value="P:rescue of stalled ribosome"/>
    <property type="evidence" value="ECO:0007669"/>
    <property type="project" value="InterPro"/>
</dbReference>
<organism evidence="12 13">
    <name type="scientific">Quercus suber</name>
    <name type="common">Cork oak</name>
    <dbReference type="NCBI Taxonomy" id="58331"/>
    <lineage>
        <taxon>Eukaryota</taxon>
        <taxon>Viridiplantae</taxon>
        <taxon>Streptophyta</taxon>
        <taxon>Embryophyta</taxon>
        <taxon>Tracheophyta</taxon>
        <taxon>Spermatophyta</taxon>
        <taxon>Magnoliopsida</taxon>
        <taxon>eudicotyledons</taxon>
        <taxon>Gunneridae</taxon>
        <taxon>Pentapetalae</taxon>
        <taxon>rosids</taxon>
        <taxon>fabids</taxon>
        <taxon>Fagales</taxon>
        <taxon>Fagaceae</taxon>
        <taxon>Quercus</taxon>
    </lineage>
</organism>
<feature type="compositionally biased region" description="Polar residues" evidence="9">
    <location>
        <begin position="128"/>
        <end position="152"/>
    </location>
</feature>
<feature type="domain" description="TRIP4/RQT4 C2HC5-type zinc finger" evidence="10">
    <location>
        <begin position="697"/>
        <end position="738"/>
    </location>
</feature>
<feature type="region of interest" description="Disordered" evidence="9">
    <location>
        <begin position="348"/>
        <end position="372"/>
    </location>
</feature>
<evidence type="ECO:0000259" key="11">
    <source>
        <dbReference type="Pfam" id="PF23134"/>
    </source>
</evidence>
<feature type="coiled-coil region" evidence="8">
    <location>
        <begin position="796"/>
        <end position="823"/>
    </location>
</feature>
<dbReference type="SUPFAM" id="SSF53335">
    <property type="entry name" value="S-adenosyl-L-methionine-dependent methyltransferases"/>
    <property type="match status" value="1"/>
</dbReference>
<dbReference type="GO" id="GO:0180022">
    <property type="term" value="C:RQC-trigger complex"/>
    <property type="evidence" value="ECO:0007669"/>
    <property type="project" value="InterPro"/>
</dbReference>
<dbReference type="InterPro" id="IPR029063">
    <property type="entry name" value="SAM-dependent_MTases_sf"/>
</dbReference>
<sequence>METSGQWLQKALVDLCQRIETGLGLGMDIDMISGLVSYCELAHPQDAKEYLDNIIGQEAGKSVIDEYLQQRGHSDVGSSTPNVPTSKLQAYVKPRSDEASVSGTRKPKAPKVASVPSSQAEPKKHMVSSHQENQVSSETNESRTMQKGNQVSSKKKKAGKVISLAEAAKGSIVFQQGKPCSCQARRHKLVSNCLSCGKIVCEQEGEGPCSFCGSLVLKEGSTYAGLDESLPLQSDAEATAEAYAKRLVEYDRNSAARTTVIDDQSDYYEIEGNSWLSKEEKELLKKKQEEIEEAERAKRNKVVVTFDLVGRKVLLNEDDVSELESENRILRPPDEREVNRIKPNPTLRVQPVFVDPGPSKKPDKGRQPNKGLTNGICLEITGRVQHDSNELKHFMKDKQAETASSGKIWQVPSVQEDGRMVTPYPETTSADENAGGEWKPFPERLNAVPFRISSGSIPGISVEAYQEDNQSWKKHVNAYKRINKILDSGRYRNIMDMNAGLGSFAAALESPKLWVMNVMPTIAEKDTLGVIFERGLIGIYHDWEVYGFTLSLFNINSKPLRFRMCLISYLKNIIGQEAGKSVIDEYLQQRGHSDVGSSTPNVPTSKLQAYVKPRSDEASVSGTRKPKAPKVASVPSSQAEPKKHMVSSHQENQVSSETNESRTMQKGNQVSSKKKKAGKVISLAEAAKGSIVFQQGKPCSCQARRHKLVSNCLSCGKIVCEQEGEGPCSFCGSLVLKEGSTYAGLDESLPLQSDAEATAEAYAKRLVEYDRNSAARTTVIDDQSDYYEIEGNSWLSKEEKELLKKKQEEIEEAERAKRNKVVVTFDLVGRKVLLNEDDVSELESENRILRPPDEREVNRIKPNPTLRVQPVFVDPGPSKKPDKGRQPNKGLTNGICLEITGRVQHDSNELKHFMKDKQAETASSGKIWQVPSVNGGLLTKDDVHSPGSGRRNKTRGEHLCAGELVSIIETEKEVLAWCEAFSTYPRTYDLIHANGVFSLYEDRCDAEDILLEMDRILRPEGAVIFRDKADVLIKVKRIVQGMRWNTKMVDHEDGPLVPEKILFAVKQYWVAGQNVSSH</sequence>
<comment type="similarity">
    <text evidence="2">Belongs to the methyltransferase superfamily.</text>
</comment>